<evidence type="ECO:0000256" key="16">
    <source>
        <dbReference type="HAMAP-Rule" id="MF_01285"/>
    </source>
</evidence>
<dbReference type="GO" id="GO:0000166">
    <property type="term" value="F:nucleotide binding"/>
    <property type="evidence" value="ECO:0007669"/>
    <property type="project" value="UniProtKB-UniRule"/>
</dbReference>
<evidence type="ECO:0000256" key="1">
    <source>
        <dbReference type="ARBA" id="ARBA00005219"/>
    </source>
</evidence>
<dbReference type="InterPro" id="IPR023602">
    <property type="entry name" value="Riboflavin_kinase_CTP-dep"/>
</dbReference>
<dbReference type="InterPro" id="IPR023470">
    <property type="entry name" value="Riboflavin_kinase_archaeal"/>
</dbReference>
<keyword evidence="6 16" id="KW-0288">FMN</keyword>
<dbReference type="InterPro" id="IPR039063">
    <property type="entry name" value="RibK_CTP-dep"/>
</dbReference>
<evidence type="ECO:0000256" key="4">
    <source>
        <dbReference type="ARBA" id="ARBA00017394"/>
    </source>
</evidence>
<dbReference type="OrthoDB" id="30955at2157"/>
<keyword evidence="5 16" id="KW-0285">Flavoprotein</keyword>
<dbReference type="PANTHER" id="PTHR40706">
    <property type="entry name" value="RIBOFLAVIN KINASE"/>
    <property type="match status" value="1"/>
</dbReference>
<accession>A0A328PCK2</accession>
<evidence type="ECO:0000256" key="9">
    <source>
        <dbReference type="ARBA" id="ARBA00022741"/>
    </source>
</evidence>
<evidence type="ECO:0000313" key="19">
    <source>
        <dbReference type="Proteomes" id="UP000249782"/>
    </source>
</evidence>
<reference evidence="18 19" key="1">
    <citation type="submission" date="2018-06" db="EMBL/GenBank/DDBJ databases">
        <title>Draft genome sequence of hyperthermophilic methanogen Methanothermobacter tenebrarum sp. MCM-B 1447.</title>
        <authorList>
            <person name="Pore S.D."/>
            <person name="Dagar S."/>
            <person name="Dhakephalkar P.K."/>
        </authorList>
    </citation>
    <scope>NUCLEOTIDE SEQUENCE [LARGE SCALE GENOMIC DNA]</scope>
    <source>
        <strain evidence="18 19">MCM B 1447</strain>
    </source>
</reference>
<evidence type="ECO:0000256" key="2">
    <source>
        <dbReference type="ARBA" id="ARBA00006428"/>
    </source>
</evidence>
<gene>
    <name evidence="16" type="primary">ribK</name>
    <name evidence="18" type="ORF">DPC56_05810</name>
</gene>
<evidence type="ECO:0000256" key="3">
    <source>
        <dbReference type="ARBA" id="ARBA00011987"/>
    </source>
</evidence>
<comment type="pathway">
    <text evidence="1 16">Cofactor biosynthesis; FMN biosynthesis; FMN from riboflavin (CTP route): step 1/1.</text>
</comment>
<comment type="function">
    <text evidence="16">Catalyzes the CTP-dependent phosphorylation of riboflavin (vitamin B2) to form flavin mononucleotide (FMN).</text>
</comment>
<dbReference type="HAMAP" id="MF_01285">
    <property type="entry name" value="Riboflavin_kinase"/>
    <property type="match status" value="1"/>
</dbReference>
<organism evidence="18 19">
    <name type="scientific">Methanothermobacter tenebrarum</name>
    <dbReference type="NCBI Taxonomy" id="680118"/>
    <lineage>
        <taxon>Archaea</taxon>
        <taxon>Methanobacteriati</taxon>
        <taxon>Methanobacteriota</taxon>
        <taxon>Methanomada group</taxon>
        <taxon>Methanobacteria</taxon>
        <taxon>Methanobacteriales</taxon>
        <taxon>Methanobacteriaceae</taxon>
        <taxon>Methanothermobacter</taxon>
    </lineage>
</organism>
<dbReference type="Gene3D" id="2.40.30.30">
    <property type="entry name" value="Riboflavin kinase-like"/>
    <property type="match status" value="1"/>
</dbReference>
<evidence type="ECO:0000256" key="13">
    <source>
        <dbReference type="ARBA" id="ARBA00030544"/>
    </source>
</evidence>
<feature type="binding site" evidence="16">
    <location>
        <position position="39"/>
    </location>
    <ligand>
        <name>Mg(2+)</name>
        <dbReference type="ChEBI" id="CHEBI:18420"/>
    </ligand>
</feature>
<dbReference type="GO" id="GO:0000287">
    <property type="term" value="F:magnesium ion binding"/>
    <property type="evidence" value="ECO:0007669"/>
    <property type="project" value="UniProtKB-UniRule"/>
</dbReference>
<dbReference type="SUPFAM" id="SSF82114">
    <property type="entry name" value="Riboflavin kinase-like"/>
    <property type="match status" value="1"/>
</dbReference>
<keyword evidence="11 16" id="KW-0460">Magnesium</keyword>
<dbReference type="GO" id="GO:0009398">
    <property type="term" value="P:FMN biosynthetic process"/>
    <property type="evidence" value="ECO:0007669"/>
    <property type="project" value="UniProtKB-UniRule"/>
</dbReference>
<comment type="caution">
    <text evidence="16">Lacks conserved residue(s) required for the propagation of feature annotation.</text>
</comment>
<evidence type="ECO:0000313" key="18">
    <source>
        <dbReference type="EMBL" id="RAO78943.1"/>
    </source>
</evidence>
<dbReference type="InterPro" id="IPR023465">
    <property type="entry name" value="Riboflavin_kinase_dom_sf"/>
</dbReference>
<proteinExistence type="inferred from homology"/>
<sequence>MKIKGTLTSGSGEGAYYMSKKLYKLQFKEKLGFEPYPGTLNIIIQEEHVPLIRKCLRGAEKIEGKGEFGDVLYIKSTFNNKIKGALVFPVKTHHSQRILEFIAPVYIRQTLKLEDGDTVTLYLDDCKKNKS</sequence>
<keyword evidence="8 16" id="KW-0479">Metal-binding</keyword>
<keyword evidence="10 16" id="KW-0418">Kinase</keyword>
<protein>
    <recommendedName>
        <fullName evidence="4 16">Riboflavin kinase</fullName>
        <shortName evidence="16">RFK</shortName>
        <ecNumber evidence="3 16">2.7.1.161</ecNumber>
    </recommendedName>
    <alternativeName>
        <fullName evidence="13 16">CTP-dependent riboflavin kinase</fullName>
    </alternativeName>
    <alternativeName>
        <fullName evidence="14 16">CTP:riboflavin 5'-phosphotransferase</fullName>
    </alternativeName>
    <alternativeName>
        <fullName evidence="12 16">Flavokinase</fullName>
    </alternativeName>
</protein>
<dbReference type="Pfam" id="PF01982">
    <property type="entry name" value="CTP-dep_RFKase"/>
    <property type="match status" value="1"/>
</dbReference>
<comment type="caution">
    <text evidence="18">The sequence shown here is derived from an EMBL/GenBank/DDBJ whole genome shotgun (WGS) entry which is preliminary data.</text>
</comment>
<evidence type="ECO:0000256" key="12">
    <source>
        <dbReference type="ARBA" id="ARBA00029789"/>
    </source>
</evidence>
<feature type="binding site" evidence="16">
    <location>
        <position position="100"/>
    </location>
    <ligand>
        <name>FMN</name>
        <dbReference type="ChEBI" id="CHEBI:58210"/>
    </ligand>
</feature>
<evidence type="ECO:0000256" key="8">
    <source>
        <dbReference type="ARBA" id="ARBA00022723"/>
    </source>
</evidence>
<dbReference type="EC" id="2.7.1.161" evidence="3 16"/>
<evidence type="ECO:0000256" key="15">
    <source>
        <dbReference type="ARBA" id="ARBA00047857"/>
    </source>
</evidence>
<dbReference type="PANTHER" id="PTHR40706:SF1">
    <property type="entry name" value="RIBOFLAVIN KINASE"/>
    <property type="match status" value="1"/>
</dbReference>
<feature type="binding site" evidence="16">
    <location>
        <begin position="10"/>
        <end position="15"/>
    </location>
    <ligand>
        <name>CDP</name>
        <dbReference type="ChEBI" id="CHEBI:58069"/>
    </ligand>
</feature>
<feature type="binding site" evidence="16">
    <location>
        <position position="41"/>
    </location>
    <ligand>
        <name>Mg(2+)</name>
        <dbReference type="ChEBI" id="CHEBI:18420"/>
    </ligand>
</feature>
<dbReference type="AlphaFoldDB" id="A0A328PCK2"/>
<evidence type="ECO:0000256" key="10">
    <source>
        <dbReference type="ARBA" id="ARBA00022777"/>
    </source>
</evidence>
<evidence type="ECO:0000256" key="5">
    <source>
        <dbReference type="ARBA" id="ARBA00022630"/>
    </source>
</evidence>
<feature type="binding site" evidence="16">
    <location>
        <begin position="105"/>
        <end position="108"/>
    </location>
    <ligand>
        <name>CDP</name>
        <dbReference type="ChEBI" id="CHEBI:58069"/>
    </ligand>
</feature>
<evidence type="ECO:0000256" key="14">
    <source>
        <dbReference type="ARBA" id="ARBA00033116"/>
    </source>
</evidence>
<feature type="binding site" evidence="16">
    <location>
        <position position="92"/>
    </location>
    <ligand>
        <name>FMN</name>
        <dbReference type="ChEBI" id="CHEBI:58210"/>
    </ligand>
</feature>
<dbReference type="Proteomes" id="UP000249782">
    <property type="component" value="Unassembled WGS sequence"/>
</dbReference>
<keyword evidence="7 16" id="KW-0808">Transferase</keyword>
<comment type="similarity">
    <text evidence="2 16">Belongs to the archaeal riboflavin kinase family.</text>
</comment>
<dbReference type="UniPathway" id="UPA00276">
    <property type="reaction ID" value="UER00929"/>
</dbReference>
<evidence type="ECO:0000256" key="7">
    <source>
        <dbReference type="ARBA" id="ARBA00022679"/>
    </source>
</evidence>
<name>A0A328PCK2_9EURY</name>
<dbReference type="RefSeq" id="WP_112094130.1">
    <property type="nucleotide sequence ID" value="NZ_QLOE01000006.1"/>
</dbReference>
<keyword evidence="9 16" id="KW-0547">Nucleotide-binding</keyword>
<comment type="cofactor">
    <cofactor evidence="16">
        <name>Mg(2+)</name>
        <dbReference type="ChEBI" id="CHEBI:18420"/>
    </cofactor>
    <text evidence="16">Binds 1 Mg(2+) ion per subunit.</text>
</comment>
<evidence type="ECO:0000256" key="6">
    <source>
        <dbReference type="ARBA" id="ARBA00022643"/>
    </source>
</evidence>
<evidence type="ECO:0000259" key="17">
    <source>
        <dbReference type="Pfam" id="PF01982"/>
    </source>
</evidence>
<dbReference type="EMBL" id="QLOE01000006">
    <property type="protein sequence ID" value="RAO78943.1"/>
    <property type="molecule type" value="Genomic_DNA"/>
</dbReference>
<feature type="domain" description="Riboflavin kinase" evidence="17">
    <location>
        <begin position="8"/>
        <end position="121"/>
    </location>
</feature>
<evidence type="ECO:0000256" key="11">
    <source>
        <dbReference type="ARBA" id="ARBA00022842"/>
    </source>
</evidence>
<dbReference type="GO" id="GO:0008531">
    <property type="term" value="F:riboflavin kinase activity"/>
    <property type="evidence" value="ECO:0007669"/>
    <property type="project" value="InterPro"/>
</dbReference>
<comment type="catalytic activity">
    <reaction evidence="15 16">
        <text>riboflavin + CTP = CDP + FMN + H(+)</text>
        <dbReference type="Rhea" id="RHEA:25021"/>
        <dbReference type="ChEBI" id="CHEBI:15378"/>
        <dbReference type="ChEBI" id="CHEBI:37563"/>
        <dbReference type="ChEBI" id="CHEBI:57986"/>
        <dbReference type="ChEBI" id="CHEBI:58069"/>
        <dbReference type="ChEBI" id="CHEBI:58210"/>
        <dbReference type="EC" id="2.7.1.161"/>
    </reaction>
</comment>
<keyword evidence="19" id="KW-1185">Reference proteome</keyword>
<dbReference type="GO" id="GO:0009231">
    <property type="term" value="P:riboflavin biosynthetic process"/>
    <property type="evidence" value="ECO:0007669"/>
    <property type="project" value="InterPro"/>
</dbReference>